<dbReference type="Proteomes" id="UP000182544">
    <property type="component" value="Unassembled WGS sequence"/>
</dbReference>
<proteinExistence type="predicted"/>
<dbReference type="SUPFAM" id="SSF50939">
    <property type="entry name" value="Sialidases"/>
    <property type="match status" value="1"/>
</dbReference>
<organism evidence="2 3">
    <name type="scientific">Flaviramulus basaltis</name>
    <dbReference type="NCBI Taxonomy" id="369401"/>
    <lineage>
        <taxon>Bacteria</taxon>
        <taxon>Pseudomonadati</taxon>
        <taxon>Bacteroidota</taxon>
        <taxon>Flavobacteriia</taxon>
        <taxon>Flavobacteriales</taxon>
        <taxon>Flavobacteriaceae</taxon>
        <taxon>Flaviramulus</taxon>
    </lineage>
</organism>
<keyword evidence="1" id="KW-1133">Transmembrane helix</keyword>
<dbReference type="AlphaFoldDB" id="A0A1K2IAM3"/>
<protein>
    <recommendedName>
        <fullName evidence="4">BNR repeat-containing family member</fullName>
    </recommendedName>
</protein>
<keyword evidence="1" id="KW-0472">Membrane</keyword>
<feature type="transmembrane region" description="Helical" evidence="1">
    <location>
        <begin position="20"/>
        <end position="36"/>
    </location>
</feature>
<accession>A0A1K2IAM3</accession>
<keyword evidence="1" id="KW-0812">Transmembrane</keyword>
<evidence type="ECO:0000313" key="2">
    <source>
        <dbReference type="EMBL" id="SFZ89441.1"/>
    </source>
</evidence>
<dbReference type="EMBL" id="FPKV01000001">
    <property type="protein sequence ID" value="SFZ89441.1"/>
    <property type="molecule type" value="Genomic_DNA"/>
</dbReference>
<evidence type="ECO:0000256" key="1">
    <source>
        <dbReference type="SAM" id="Phobius"/>
    </source>
</evidence>
<evidence type="ECO:0008006" key="4">
    <source>
        <dbReference type="Google" id="ProtNLM"/>
    </source>
</evidence>
<gene>
    <name evidence="2" type="ORF">SAMN05428642_101278</name>
</gene>
<reference evidence="2 3" key="1">
    <citation type="submission" date="2016-10" db="EMBL/GenBank/DDBJ databases">
        <authorList>
            <person name="de Groot N.N."/>
        </authorList>
    </citation>
    <scope>NUCLEOTIDE SEQUENCE [LARGE SCALE GENOMIC DNA]</scope>
    <source>
        <strain evidence="2 3">DSM 18180</strain>
    </source>
</reference>
<keyword evidence="3" id="KW-1185">Reference proteome</keyword>
<dbReference type="InterPro" id="IPR036278">
    <property type="entry name" value="Sialidase_sf"/>
</dbReference>
<name>A0A1K2IAM3_9FLAO</name>
<dbReference type="STRING" id="369401.SAMN05428642_101278"/>
<sequence>MKVFNYIPNYFSYDKPKYKIMYILFLFFYGLNISFGQEEWKFTNGVVEGNQFDVVSFKNKLYIIAAHYYELDTLGNIVFEDNKIEDLRQKPMDYEPAIGVSKNGTVHTLTREGGSWNEGHILNYSKKDSTDNWLIRNMQFSEPVKRNYVVGIAALDNGDAYLVHTDPTGQEDIHNLFSFYEATPKGIQGLGKFETSYSRLDANFQMRYNNGKVYLLSGNPWPNGSIWYFNALVGTDFINQLEASKKDISQGIGRKSNPDITFNEDGTGIYSYGSFQSVYYNLIKKGNRLYTKDRLLFSDLGEWHLSSGLSAVSSLSGGEIIMAIALKSRPDLCNDDESCKAKMNIGEIVYKYSIDGGVHWTDTRSTQKYTNAGEGRSIPKLVAINNTFYLFYSDKGKLDMGKFSIPND</sequence>
<evidence type="ECO:0000313" key="3">
    <source>
        <dbReference type="Proteomes" id="UP000182544"/>
    </source>
</evidence>